<feature type="compositionally biased region" description="Acidic residues" evidence="1">
    <location>
        <begin position="33"/>
        <end position="47"/>
    </location>
</feature>
<evidence type="ECO:0000313" key="4">
    <source>
        <dbReference type="Proteomes" id="UP000729290"/>
    </source>
</evidence>
<proteinExistence type="predicted"/>
<dbReference type="RefSeq" id="WP_205132921.1">
    <property type="nucleotide sequence ID" value="NZ_JACSNT010000003.1"/>
</dbReference>
<dbReference type="Gene3D" id="2.120.10.30">
    <property type="entry name" value="TolB, C-terminal domain"/>
    <property type="match status" value="1"/>
</dbReference>
<feature type="transmembrane region" description="Helical" evidence="2">
    <location>
        <begin position="91"/>
        <end position="112"/>
    </location>
</feature>
<evidence type="ECO:0008006" key="5">
    <source>
        <dbReference type="Google" id="ProtNLM"/>
    </source>
</evidence>
<keyword evidence="2" id="KW-0472">Membrane</keyword>
<dbReference type="PANTHER" id="PTHR36842">
    <property type="entry name" value="PROTEIN TOLB HOMOLOG"/>
    <property type="match status" value="1"/>
</dbReference>
<evidence type="ECO:0000313" key="3">
    <source>
        <dbReference type="EMBL" id="MBM6878805.1"/>
    </source>
</evidence>
<keyword evidence="2" id="KW-0812">Transmembrane</keyword>
<dbReference type="EMBL" id="JACSNV010000022">
    <property type="protein sequence ID" value="MBM6878805.1"/>
    <property type="molecule type" value="Genomic_DNA"/>
</dbReference>
<name>A0ABS2GCN1_9FIRM</name>
<feature type="region of interest" description="Disordered" evidence="1">
    <location>
        <begin position="1"/>
        <end position="79"/>
    </location>
</feature>
<dbReference type="Proteomes" id="UP000729290">
    <property type="component" value="Unassembled WGS sequence"/>
</dbReference>
<keyword evidence="4" id="KW-1185">Reference proteome</keyword>
<protein>
    <recommendedName>
        <fullName evidence="5">DUF5050 domain-containing protein</fullName>
    </recommendedName>
</protein>
<dbReference type="SUPFAM" id="SSF82171">
    <property type="entry name" value="DPP6 N-terminal domain-like"/>
    <property type="match status" value="1"/>
</dbReference>
<comment type="caution">
    <text evidence="3">The sequence shown here is derived from an EMBL/GenBank/DDBJ whole genome shotgun (WGS) entry which is preliminary data.</text>
</comment>
<accession>A0ABS2GCN1</accession>
<organism evidence="3 4">
    <name type="scientific">Anaerotignum lactatifermentans</name>
    <dbReference type="NCBI Taxonomy" id="160404"/>
    <lineage>
        <taxon>Bacteria</taxon>
        <taxon>Bacillati</taxon>
        <taxon>Bacillota</taxon>
        <taxon>Clostridia</taxon>
        <taxon>Lachnospirales</taxon>
        <taxon>Anaerotignaceae</taxon>
        <taxon>Anaerotignum</taxon>
    </lineage>
</organism>
<gene>
    <name evidence="3" type="ORF">H9X83_11685</name>
</gene>
<feature type="compositionally biased region" description="Low complexity" evidence="1">
    <location>
        <begin position="18"/>
        <end position="32"/>
    </location>
</feature>
<dbReference type="InterPro" id="IPR011042">
    <property type="entry name" value="6-blade_b-propeller_TolB-like"/>
</dbReference>
<evidence type="ECO:0000256" key="1">
    <source>
        <dbReference type="SAM" id="MobiDB-lite"/>
    </source>
</evidence>
<keyword evidence="2" id="KW-1133">Transmembrane helix</keyword>
<reference evidence="3 4" key="1">
    <citation type="journal article" date="2021" name="Sci. Rep.">
        <title>The distribution of antibiotic resistance genes in chicken gut microbiota commensals.</title>
        <authorList>
            <person name="Juricova H."/>
            <person name="Matiasovicova J."/>
            <person name="Kubasova T."/>
            <person name="Cejkova D."/>
            <person name="Rychlik I."/>
        </authorList>
    </citation>
    <scope>NUCLEOTIDE SEQUENCE [LARGE SCALE GENOMIC DNA]</scope>
    <source>
        <strain evidence="3 4">An431b</strain>
    </source>
</reference>
<evidence type="ECO:0000256" key="2">
    <source>
        <dbReference type="SAM" id="Phobius"/>
    </source>
</evidence>
<feature type="compositionally biased region" description="Basic and acidic residues" evidence="1">
    <location>
        <begin position="1"/>
        <end position="16"/>
    </location>
</feature>
<sequence length="653" mass="69773">MDEEKKELTAAEKEAAAVEEAAGAEEATAAEAVTEEETTMEEAEAAAEETAAAEAEPVTEEAAKAEQEPSQNVPAEETAVQAPASKGGANILGILIGLVFFVAVLAACWKVAGDAGRIFDTGVVFAKDNNLYVYDLENEPYLAAEGISDGGQYNYYFTAWGAAFSEDGSVLYYPNAIGENGRFDLYYRQTSGSEGTLISSDVMDYQISADGAKAIYMKAAEGESQLCYFDGTAETVVETGVTMDTDSYAISKDGSYIVYLKQGESGVDLYVKGTAEGAEAQLLTGSAAIFSMAAETNTLYYVAAQGDTYSAYAYTNGEEPQCIMENVTYMEVMGNGKDVLLMAQDQEKVIPYTDFIEDDMAVEDAALTDTEGEAYEAKAARDEIRQAMENGEGIAPIMQDCYIYTNGQITLAAEGVLSAVSVANDHPYAACFTMESNTKVNLSEISSLDEAEFAYYMSLIYGEQKVILVNAGGTVSTLEGTAIDPSDMLLSGDGTAAAYYETDMNTGEVSLKAGKLTGSFDTVVEQAENAGFLGKTSKLGYYKDYENGVGTVGVVGWDMEEKSGVSGVHFSEDSEAIYCIGDINGTTGNGSLYLLESDGETVLDTEVFSFQYKGNGNLVYFKNYDLTTGLGDLYYYNGKESIQLAEGVTAIFM</sequence>
<dbReference type="SUPFAM" id="SSF69304">
    <property type="entry name" value="Tricorn protease N-terminal domain"/>
    <property type="match status" value="1"/>
</dbReference>